<evidence type="ECO:0000256" key="2">
    <source>
        <dbReference type="SAM" id="Phobius"/>
    </source>
</evidence>
<evidence type="ECO:0000313" key="3">
    <source>
        <dbReference type="EMBL" id="TQM77308.1"/>
    </source>
</evidence>
<feature type="compositionally biased region" description="Low complexity" evidence="1">
    <location>
        <begin position="248"/>
        <end position="259"/>
    </location>
</feature>
<dbReference type="EMBL" id="VFPQ01000001">
    <property type="protein sequence ID" value="TQM77308.1"/>
    <property type="molecule type" value="Genomic_DNA"/>
</dbReference>
<keyword evidence="2" id="KW-0812">Transmembrane</keyword>
<evidence type="ECO:0000256" key="1">
    <source>
        <dbReference type="SAM" id="MobiDB-lite"/>
    </source>
</evidence>
<organism evidence="3 4">
    <name type="scientific">Thermopolyspora flexuosa</name>
    <dbReference type="NCBI Taxonomy" id="103836"/>
    <lineage>
        <taxon>Bacteria</taxon>
        <taxon>Bacillati</taxon>
        <taxon>Actinomycetota</taxon>
        <taxon>Actinomycetes</taxon>
        <taxon>Streptosporangiales</taxon>
        <taxon>Streptosporangiaceae</taxon>
        <taxon>Thermopolyspora</taxon>
    </lineage>
</organism>
<name>A0A543J3D1_9ACTN</name>
<evidence type="ECO:0008006" key="5">
    <source>
        <dbReference type="Google" id="ProtNLM"/>
    </source>
</evidence>
<comment type="caution">
    <text evidence="3">The sequence shown here is derived from an EMBL/GenBank/DDBJ whole genome shotgun (WGS) entry which is preliminary data.</text>
</comment>
<evidence type="ECO:0000313" key="4">
    <source>
        <dbReference type="Proteomes" id="UP000319213"/>
    </source>
</evidence>
<sequence>MDFWGTVLVLFRRWYISVPAFALAVAAAFGVYATIPTVYVSHAVLMLTTPTGGGVVPPDPKMPMPRINPMLNFEHGLSVTASVLIAALGTPETARELGVEEGGDTEYQVTNGSSNLESLATGPLVFVEATSTDPRKATKMARRVIARAHLELDARQAAVDAPKGTYITMHEAVPPTTPLPQQGRRLRATAAALALGLFASLAATFAVESLAAHRRGRRRPAAAPAAEPGGPGDSGPSGARRADAEPVAAGAASRAGGEA</sequence>
<keyword evidence="2" id="KW-0472">Membrane</keyword>
<gene>
    <name evidence="3" type="ORF">FHX40_4070</name>
</gene>
<keyword evidence="4" id="KW-1185">Reference proteome</keyword>
<dbReference type="AlphaFoldDB" id="A0A543J3D1"/>
<accession>A0A543J3D1</accession>
<reference evidence="3 4" key="1">
    <citation type="submission" date="2019-06" db="EMBL/GenBank/DDBJ databases">
        <title>Sequencing the genomes of 1000 actinobacteria strains.</title>
        <authorList>
            <person name="Klenk H.-P."/>
        </authorList>
    </citation>
    <scope>NUCLEOTIDE SEQUENCE [LARGE SCALE GENOMIC DNA]</scope>
    <source>
        <strain evidence="3 4">DSM 43186</strain>
    </source>
</reference>
<keyword evidence="2" id="KW-1133">Transmembrane helix</keyword>
<feature type="transmembrane region" description="Helical" evidence="2">
    <location>
        <begin position="188"/>
        <end position="211"/>
    </location>
</feature>
<protein>
    <recommendedName>
        <fullName evidence="5">Capsular polysaccharide biosynthesis protein</fullName>
    </recommendedName>
</protein>
<feature type="transmembrane region" description="Helical" evidence="2">
    <location>
        <begin position="20"/>
        <end position="40"/>
    </location>
</feature>
<proteinExistence type="predicted"/>
<feature type="region of interest" description="Disordered" evidence="1">
    <location>
        <begin position="214"/>
        <end position="259"/>
    </location>
</feature>
<dbReference type="Proteomes" id="UP000319213">
    <property type="component" value="Unassembled WGS sequence"/>
</dbReference>